<feature type="domain" description="Alanine dehydrogenase/pyridine nucleotide transhydrogenase N-terminal" evidence="11">
    <location>
        <begin position="5"/>
        <end position="139"/>
    </location>
</feature>
<dbReference type="SUPFAM" id="SSF51735">
    <property type="entry name" value="NAD(P)-binding Rossmann-fold domains"/>
    <property type="match status" value="1"/>
</dbReference>
<evidence type="ECO:0000256" key="6">
    <source>
        <dbReference type="ARBA" id="ARBA00022967"/>
    </source>
</evidence>
<keyword evidence="5" id="KW-0521">NADP</keyword>
<accession>A0ABT0YG31</accession>
<evidence type="ECO:0000256" key="7">
    <source>
        <dbReference type="ARBA" id="ARBA00023027"/>
    </source>
</evidence>
<dbReference type="Gene3D" id="3.40.50.720">
    <property type="entry name" value="NAD(P)-binding Rossmann-like Domain"/>
    <property type="match status" value="2"/>
</dbReference>
<feature type="region of interest" description="Disordered" evidence="9">
    <location>
        <begin position="392"/>
        <end position="418"/>
    </location>
</feature>
<keyword evidence="13" id="KW-1185">Reference proteome</keyword>
<evidence type="ECO:0000256" key="3">
    <source>
        <dbReference type="ARBA" id="ARBA00012943"/>
    </source>
</evidence>
<dbReference type="Proteomes" id="UP001523216">
    <property type="component" value="Unassembled WGS sequence"/>
</dbReference>
<dbReference type="SUPFAM" id="SSF52283">
    <property type="entry name" value="Formate/glycerate dehydrogenase catalytic domain-like"/>
    <property type="match status" value="1"/>
</dbReference>
<comment type="caution">
    <text evidence="12">The sequence shown here is derived from an EMBL/GenBank/DDBJ whole genome shotgun (WGS) entry which is preliminary data.</text>
</comment>
<dbReference type="PROSITE" id="PS00837">
    <property type="entry name" value="ALADH_PNT_2"/>
    <property type="match status" value="1"/>
</dbReference>
<name>A0ABT0YG31_9ACTN</name>
<organism evidence="12 13">
    <name type="scientific">Paractinoplanes hotanensis</name>
    <dbReference type="NCBI Taxonomy" id="2906497"/>
    <lineage>
        <taxon>Bacteria</taxon>
        <taxon>Bacillati</taxon>
        <taxon>Actinomycetota</taxon>
        <taxon>Actinomycetes</taxon>
        <taxon>Micromonosporales</taxon>
        <taxon>Micromonosporaceae</taxon>
        <taxon>Paractinoplanes</taxon>
    </lineage>
</organism>
<dbReference type="Pfam" id="PF05222">
    <property type="entry name" value="AlaDh_PNT_N"/>
    <property type="match status" value="1"/>
</dbReference>
<dbReference type="EMBL" id="JAMQOL010000091">
    <property type="protein sequence ID" value="MCM4085030.1"/>
    <property type="molecule type" value="Genomic_DNA"/>
</dbReference>
<evidence type="ECO:0000256" key="1">
    <source>
        <dbReference type="ARBA" id="ARBA00003943"/>
    </source>
</evidence>
<dbReference type="RefSeq" id="WP_251804763.1">
    <property type="nucleotide sequence ID" value="NZ_JAMQOL010000091.1"/>
</dbReference>
<evidence type="ECO:0000256" key="8">
    <source>
        <dbReference type="ARBA" id="ARBA00048202"/>
    </source>
</evidence>
<comment type="similarity">
    <text evidence="2">Belongs to the AlaDH/PNT family.</text>
</comment>
<protein>
    <recommendedName>
        <fullName evidence="3">proton-translocating NAD(P)(+) transhydrogenase</fullName>
        <ecNumber evidence="3">7.1.1.1</ecNumber>
    </recommendedName>
</protein>
<feature type="domain" description="Alanine dehydrogenase/pyridine nucleotide transhydrogenase NAD(H)-binding" evidence="10">
    <location>
        <begin position="148"/>
        <end position="307"/>
    </location>
</feature>
<dbReference type="SMART" id="SM01003">
    <property type="entry name" value="AlaDh_PNT_N"/>
    <property type="match status" value="1"/>
</dbReference>
<evidence type="ECO:0000313" key="13">
    <source>
        <dbReference type="Proteomes" id="UP001523216"/>
    </source>
</evidence>
<dbReference type="EC" id="7.1.1.1" evidence="3"/>
<keyword evidence="6" id="KW-1278">Translocase</keyword>
<proteinExistence type="inferred from homology"/>
<dbReference type="PANTHER" id="PTHR10160:SF19">
    <property type="entry name" value="PROTON-TRANSLOCATING NAD(P)(+) TRANSHYDROGENASE"/>
    <property type="match status" value="1"/>
</dbReference>
<evidence type="ECO:0000259" key="11">
    <source>
        <dbReference type="SMART" id="SM01003"/>
    </source>
</evidence>
<dbReference type="InterPro" id="IPR008143">
    <property type="entry name" value="Ala_DH/PNT_CS2"/>
</dbReference>
<keyword evidence="4" id="KW-0547">Nucleotide-binding</keyword>
<comment type="catalytic activity">
    <reaction evidence="8">
        <text>NAD(+) + NADPH + H(+)(in) = NADH + NADP(+) + H(+)(out)</text>
        <dbReference type="Rhea" id="RHEA:47992"/>
        <dbReference type="ChEBI" id="CHEBI:15378"/>
        <dbReference type="ChEBI" id="CHEBI:57540"/>
        <dbReference type="ChEBI" id="CHEBI:57783"/>
        <dbReference type="ChEBI" id="CHEBI:57945"/>
        <dbReference type="ChEBI" id="CHEBI:58349"/>
        <dbReference type="EC" id="7.1.1.1"/>
    </reaction>
</comment>
<dbReference type="Pfam" id="PF01262">
    <property type="entry name" value="AlaDh_PNT_C"/>
    <property type="match status" value="1"/>
</dbReference>
<reference evidence="12 13" key="1">
    <citation type="submission" date="2022-06" db="EMBL/GenBank/DDBJ databases">
        <title>Actinoplanes abujensis sp. nov., isolated from Nigerian arid soil.</title>
        <authorList>
            <person name="Ding P."/>
        </authorList>
    </citation>
    <scope>NUCLEOTIDE SEQUENCE [LARGE SCALE GENOMIC DNA]</scope>
    <source>
        <strain evidence="13">TRM88002</strain>
    </source>
</reference>
<comment type="function">
    <text evidence="1">The transhydrogenation between NADH and NADP is coupled to respiration and ATP hydrolysis and functions as a proton pump across the membrane.</text>
</comment>
<sequence length="418" mass="43027">MTTVGVLRETASRERRVALTPDGVARLRRGGEFRVLVEAGAGRPAWFDDRAYAEAGAEIGSRQQVYDESEVLLVVRPPDDVAGVPPGRILIGLLDPLGDPALAGTLAGQGITAISLDLLPRTLSRAQPMDALTSQANVAGYKAALLAAEAYGGFFPMLVTAAGTTRPAQVLVLGAGVAGLQALATARRLGAQVTGYDVREAARADIASTGAAVLELGSGQNTDDGYARQLGDDEAARQLSALTAAVPRFDVVITTAKVPGGRSPLLVSDEALAAMKPGSVVIDLGGNVAGAAADTRAVTDHGVTVIGAPNLASTVPVAASTAYARNVVALLGGLLPDGRLPSDSTDEVLAAVLVTHDGEVVHPRLRDVQVGGVGERDVQVGGVGERDVQVGGVDERDVQMRGVHERDVQESDVQEETR</sequence>
<dbReference type="SMART" id="SM01002">
    <property type="entry name" value="AlaDh_PNT_C"/>
    <property type="match status" value="1"/>
</dbReference>
<evidence type="ECO:0000256" key="5">
    <source>
        <dbReference type="ARBA" id="ARBA00022857"/>
    </source>
</evidence>
<evidence type="ECO:0000256" key="9">
    <source>
        <dbReference type="SAM" id="MobiDB-lite"/>
    </source>
</evidence>
<keyword evidence="7" id="KW-0520">NAD</keyword>
<gene>
    <name evidence="12" type="ORF">LXN57_46640</name>
</gene>
<dbReference type="InterPro" id="IPR007698">
    <property type="entry name" value="AlaDH/PNT_NAD(H)-bd"/>
</dbReference>
<evidence type="ECO:0000259" key="10">
    <source>
        <dbReference type="SMART" id="SM01002"/>
    </source>
</evidence>
<evidence type="ECO:0000256" key="4">
    <source>
        <dbReference type="ARBA" id="ARBA00022741"/>
    </source>
</evidence>
<dbReference type="CDD" id="cd05304">
    <property type="entry name" value="Rubrum_tdh"/>
    <property type="match status" value="1"/>
</dbReference>
<dbReference type="InterPro" id="IPR007886">
    <property type="entry name" value="AlaDH/PNT_N"/>
</dbReference>
<dbReference type="InterPro" id="IPR036291">
    <property type="entry name" value="NAD(P)-bd_dom_sf"/>
</dbReference>
<dbReference type="PANTHER" id="PTHR10160">
    <property type="entry name" value="NAD(P) TRANSHYDROGENASE"/>
    <property type="match status" value="1"/>
</dbReference>
<evidence type="ECO:0000313" key="12">
    <source>
        <dbReference type="EMBL" id="MCM4085030.1"/>
    </source>
</evidence>
<evidence type="ECO:0000256" key="2">
    <source>
        <dbReference type="ARBA" id="ARBA00005689"/>
    </source>
</evidence>